<name>A0A518CD86_9BACT</name>
<dbReference type="EMBL" id="CP036289">
    <property type="protein sequence ID" value="QDU77187.1"/>
    <property type="molecule type" value="Genomic_DNA"/>
</dbReference>
<dbReference type="Pfam" id="PF04892">
    <property type="entry name" value="VanZ"/>
    <property type="match status" value="1"/>
</dbReference>
<protein>
    <submittedName>
        <fullName evidence="3">VanZ like family protein</fullName>
    </submittedName>
</protein>
<dbReference type="PANTHER" id="PTHR28008:SF1">
    <property type="entry name" value="DOMAIN PROTEIN, PUTATIVE (AFU_ORTHOLOGUE AFUA_3G10980)-RELATED"/>
    <property type="match status" value="1"/>
</dbReference>
<dbReference type="KEGG" id="bvo:Pan97_42490"/>
<feature type="transmembrane region" description="Helical" evidence="1">
    <location>
        <begin position="43"/>
        <end position="60"/>
    </location>
</feature>
<gene>
    <name evidence="3" type="ORF">Pan97_42490</name>
</gene>
<dbReference type="AlphaFoldDB" id="A0A518CD86"/>
<evidence type="ECO:0000313" key="4">
    <source>
        <dbReference type="Proteomes" id="UP000318626"/>
    </source>
</evidence>
<dbReference type="InterPro" id="IPR006976">
    <property type="entry name" value="VanZ-like"/>
</dbReference>
<dbReference type="Proteomes" id="UP000318626">
    <property type="component" value="Chromosome"/>
</dbReference>
<feature type="domain" description="VanZ-like" evidence="2">
    <location>
        <begin position="38"/>
        <end position="120"/>
    </location>
</feature>
<feature type="transmembrane region" description="Helical" evidence="1">
    <location>
        <begin position="67"/>
        <end position="85"/>
    </location>
</feature>
<sequence length="135" mass="14488">MSLRKVPLIATLVLFGLWAIAFTATHWPMEPDNDPLFPHVDKFVHAGIYAILAITALFAATAWNYRWSLLLAVTVALALVGVGMFDELTQLFVAGRTADPLDLVADTFGAVVGISLYGLVRGGRGSEELSASESP</sequence>
<keyword evidence="1" id="KW-0472">Membrane</keyword>
<dbReference type="NCBIfam" id="NF037970">
    <property type="entry name" value="vanZ_1"/>
    <property type="match status" value="1"/>
</dbReference>
<evidence type="ECO:0000313" key="3">
    <source>
        <dbReference type="EMBL" id="QDU77187.1"/>
    </source>
</evidence>
<evidence type="ECO:0000259" key="2">
    <source>
        <dbReference type="Pfam" id="PF04892"/>
    </source>
</evidence>
<keyword evidence="1" id="KW-1133">Transmembrane helix</keyword>
<reference evidence="4" key="1">
    <citation type="submission" date="2019-02" db="EMBL/GenBank/DDBJ databases">
        <title>Deep-cultivation of Planctomycetes and their phenomic and genomic characterization uncovers novel biology.</title>
        <authorList>
            <person name="Wiegand S."/>
            <person name="Jogler M."/>
            <person name="Boedeker C."/>
            <person name="Pinto D."/>
            <person name="Vollmers J."/>
            <person name="Rivas-Marin E."/>
            <person name="Kohn T."/>
            <person name="Peeters S.H."/>
            <person name="Heuer A."/>
            <person name="Rast P."/>
            <person name="Oberbeckmann S."/>
            <person name="Bunk B."/>
            <person name="Jeske O."/>
            <person name="Meyerdierks A."/>
            <person name="Storesund J.E."/>
            <person name="Kallscheuer N."/>
            <person name="Luecker S."/>
            <person name="Lage O.M."/>
            <person name="Pohl T."/>
            <person name="Merkel B.J."/>
            <person name="Hornburger P."/>
            <person name="Mueller R.-W."/>
            <person name="Bruemmer F."/>
            <person name="Labrenz M."/>
            <person name="Spormann A.M."/>
            <person name="Op den Camp H."/>
            <person name="Overmann J."/>
            <person name="Amann R."/>
            <person name="Jetten M.S.M."/>
            <person name="Mascher T."/>
            <person name="Medema M.H."/>
            <person name="Devos D.P."/>
            <person name="Kaster A.-K."/>
            <person name="Ovreas L."/>
            <person name="Rohde M."/>
            <person name="Galperin M.Y."/>
            <person name="Jogler C."/>
        </authorList>
    </citation>
    <scope>NUCLEOTIDE SEQUENCE [LARGE SCALE GENOMIC DNA]</scope>
    <source>
        <strain evidence="4">Pan97</strain>
    </source>
</reference>
<keyword evidence="1" id="KW-0812">Transmembrane</keyword>
<keyword evidence="4" id="KW-1185">Reference proteome</keyword>
<proteinExistence type="predicted"/>
<evidence type="ECO:0000256" key="1">
    <source>
        <dbReference type="SAM" id="Phobius"/>
    </source>
</evidence>
<accession>A0A518CD86</accession>
<dbReference type="PANTHER" id="PTHR28008">
    <property type="entry name" value="DOMAIN PROTEIN, PUTATIVE (AFU_ORTHOLOGUE AFUA_3G10980)-RELATED"/>
    <property type="match status" value="1"/>
</dbReference>
<dbReference type="OrthoDB" id="288647at2"/>
<organism evidence="3 4">
    <name type="scientific">Bremerella volcania</name>
    <dbReference type="NCBI Taxonomy" id="2527984"/>
    <lineage>
        <taxon>Bacteria</taxon>
        <taxon>Pseudomonadati</taxon>
        <taxon>Planctomycetota</taxon>
        <taxon>Planctomycetia</taxon>
        <taxon>Pirellulales</taxon>
        <taxon>Pirellulaceae</taxon>
        <taxon>Bremerella</taxon>
    </lineage>
</organism>
<dbReference type="RefSeq" id="WP_144975892.1">
    <property type="nucleotide sequence ID" value="NZ_CP036289.1"/>
</dbReference>